<evidence type="ECO:0000256" key="1">
    <source>
        <dbReference type="SAM" id="MobiDB-lite"/>
    </source>
</evidence>
<protein>
    <submittedName>
        <fullName evidence="2">Uncharacterized protein</fullName>
    </submittedName>
</protein>
<proteinExistence type="predicted"/>
<dbReference type="OMA" id="FSANNCR"/>
<dbReference type="eggNOG" id="ENOG502QY7G">
    <property type="taxonomic scope" value="Eukaryota"/>
</dbReference>
<keyword evidence="3" id="KW-1185">Reference proteome</keyword>
<dbReference type="EMBL" id="CM001233">
    <property type="protein sequence ID" value="EHA53439.1"/>
    <property type="molecule type" value="Genomic_DNA"/>
</dbReference>
<dbReference type="Proteomes" id="UP000009058">
    <property type="component" value="Chromosome 3"/>
</dbReference>
<reference key="2">
    <citation type="submission" date="2011-05" db="EMBL/GenBank/DDBJ databases">
        <title>The Genome Sequence of Magnaporthe oryzae 70-15.</title>
        <authorList>
            <consortium name="The Broad Institute Genome Sequencing Platform"/>
            <person name="Ma L.-J."/>
            <person name="Dead R."/>
            <person name="Young S.K."/>
            <person name="Zeng Q."/>
            <person name="Gargeya S."/>
            <person name="Fitzgerald M."/>
            <person name="Haas B."/>
            <person name="Abouelleil A."/>
            <person name="Alvarado L."/>
            <person name="Arachchi H.M."/>
            <person name="Berlin A."/>
            <person name="Brown A."/>
            <person name="Chapman S.B."/>
            <person name="Chen Z."/>
            <person name="Dunbar C."/>
            <person name="Freedman E."/>
            <person name="Gearin G."/>
            <person name="Gellesch M."/>
            <person name="Goldberg J."/>
            <person name="Griggs A."/>
            <person name="Gujja S."/>
            <person name="Heiman D."/>
            <person name="Howarth C."/>
            <person name="Larson L."/>
            <person name="Lui A."/>
            <person name="MacDonald P.J.P."/>
            <person name="Mehta T."/>
            <person name="Montmayeur A."/>
            <person name="Murphy C."/>
            <person name="Neiman D."/>
            <person name="Pearson M."/>
            <person name="Priest M."/>
            <person name="Roberts A."/>
            <person name="Saif S."/>
            <person name="Shea T."/>
            <person name="Shenoy N."/>
            <person name="Sisk P."/>
            <person name="Stolte C."/>
            <person name="Sykes S."/>
            <person name="Yandava C."/>
            <person name="Wortman J."/>
            <person name="Nusbaum C."/>
            <person name="Birren B."/>
        </authorList>
    </citation>
    <scope>NUCLEOTIDE SEQUENCE</scope>
    <source>
        <strain>70-15</strain>
    </source>
</reference>
<dbReference type="AlphaFoldDB" id="G4N394"/>
<dbReference type="VEuPathDB" id="FungiDB:MGG_10848"/>
<dbReference type="KEGG" id="mgr:MGG_10848"/>
<dbReference type="InParanoid" id="G4N394"/>
<sequence>MQAPAKLRADVSALTCILPYQLTHPELRIAVACTNDSQSHDRILVRATAPAKLQARTVSHNSPLGLRQRLSTLITNTWYPAGMQHQNIDDIARHVSLNLEAEWEDRDSTVLRVARKSGGVLLWAELVVGILNAAILEGATQALVDNMILEMPGYLDGLYEWLLSTLTAEEKVETLALFQWAILASEPMRLDDIVTAVRVTPSWETGDMSPENALAVDPPLSFHSIGDVGSASLGHCKGWLNFVSLGLLEVRPESGDAESEVLGLQRVHVIDESVRTFFLSGRGFAALDKNNETTFYSHSWSKQDLGDVSHYVLLNTCTNFLNMTDFDFLGRELTRATSGVDIAYWRAKQHEQRRLIMSSYPFLQYAVDNLLYHMLSPRQFRYHLPQKEILNLFSANNCRLWRRWTFLLGVRINEPEAALAVSAEGPAGPLLDPVYGARFRLERVFRRVSKIAETEHRVSFKMQDEVEVKGDPVEQSNLRLRNLNHDAGLQGQGQGQGQGHPSANPPRAFSEPVPRKLKSCLKVDIRPKPTAVAVATPAVATPTSPESSRNDRIVSFTSTDVPSIFSPVEVGSPNSVHSLMSPLSVLEATFEAAAKGRDIYDGV</sequence>
<evidence type="ECO:0000313" key="2">
    <source>
        <dbReference type="EMBL" id="EHA53439.1"/>
    </source>
</evidence>
<reference evidence="2 3" key="1">
    <citation type="journal article" date="2005" name="Nature">
        <title>The genome sequence of the rice blast fungus Magnaporthe grisea.</title>
        <authorList>
            <person name="Dean R.A."/>
            <person name="Talbot N.J."/>
            <person name="Ebbole D.J."/>
            <person name="Farman M.L."/>
            <person name="Mitchell T.K."/>
            <person name="Orbach M.J."/>
            <person name="Thon M."/>
            <person name="Kulkarni R."/>
            <person name="Xu J.R."/>
            <person name="Pan H."/>
            <person name="Read N.D."/>
            <person name="Lee Y.H."/>
            <person name="Carbone I."/>
            <person name="Brown D."/>
            <person name="Oh Y.Y."/>
            <person name="Donofrio N."/>
            <person name="Jeong J.S."/>
            <person name="Soanes D.M."/>
            <person name="Djonovic S."/>
            <person name="Kolomiets E."/>
            <person name="Rehmeyer C."/>
            <person name="Li W."/>
            <person name="Harding M."/>
            <person name="Kim S."/>
            <person name="Lebrun M.H."/>
            <person name="Bohnert H."/>
            <person name="Coughlan S."/>
            <person name="Butler J."/>
            <person name="Calvo S."/>
            <person name="Ma L.J."/>
            <person name="Nicol R."/>
            <person name="Purcell S."/>
            <person name="Nusbaum C."/>
            <person name="Galagan J.E."/>
            <person name="Birren B.W."/>
        </authorList>
    </citation>
    <scope>NUCLEOTIDE SEQUENCE [LARGE SCALE GENOMIC DNA]</scope>
    <source>
        <strain evidence="3">70-15 / ATCC MYA-4617 / FGSC 8958</strain>
    </source>
</reference>
<feature type="region of interest" description="Disordered" evidence="1">
    <location>
        <begin position="486"/>
        <end position="512"/>
    </location>
</feature>
<dbReference type="OrthoDB" id="7464126at2759"/>
<evidence type="ECO:0000313" key="3">
    <source>
        <dbReference type="Proteomes" id="UP000009058"/>
    </source>
</evidence>
<gene>
    <name evidence="2" type="ORF">MGG_10848</name>
</gene>
<organism evidence="2 3">
    <name type="scientific">Pyricularia oryzae (strain 70-15 / ATCC MYA-4617 / FGSC 8958)</name>
    <name type="common">Rice blast fungus</name>
    <name type="synonym">Magnaporthe oryzae</name>
    <dbReference type="NCBI Taxonomy" id="242507"/>
    <lineage>
        <taxon>Eukaryota</taxon>
        <taxon>Fungi</taxon>
        <taxon>Dikarya</taxon>
        <taxon>Ascomycota</taxon>
        <taxon>Pezizomycotina</taxon>
        <taxon>Sordariomycetes</taxon>
        <taxon>Sordariomycetidae</taxon>
        <taxon>Magnaporthales</taxon>
        <taxon>Pyriculariaceae</taxon>
        <taxon>Pyricularia</taxon>
    </lineage>
</organism>
<dbReference type="HOGENOM" id="CLU_452743_0_0_1"/>
<accession>G4N394</accession>
<dbReference type="PANTHER" id="PTHR10039">
    <property type="entry name" value="AMELOGENIN"/>
    <property type="match status" value="1"/>
</dbReference>
<dbReference type="GeneID" id="2676380"/>
<name>G4N394_PYRO7</name>
<dbReference type="RefSeq" id="XP_003713246.1">
    <property type="nucleotide sequence ID" value="XM_003713198.1"/>
</dbReference>